<evidence type="ECO:0000256" key="1">
    <source>
        <dbReference type="ARBA" id="ARBA00010923"/>
    </source>
</evidence>
<evidence type="ECO:0000256" key="3">
    <source>
        <dbReference type="ARBA" id="ARBA00023125"/>
    </source>
</evidence>
<accession>A0A1B8RT15</accession>
<dbReference type="GO" id="GO:0003677">
    <property type="term" value="F:DNA binding"/>
    <property type="evidence" value="ECO:0007669"/>
    <property type="project" value="UniProtKB-KW"/>
</dbReference>
<dbReference type="SUPFAM" id="SSF116734">
    <property type="entry name" value="DNA methylase specificity domain"/>
    <property type="match status" value="2"/>
</dbReference>
<dbReference type="EMBL" id="MAPZ01000010">
    <property type="protein sequence ID" value="OBY11864.1"/>
    <property type="molecule type" value="Genomic_DNA"/>
</dbReference>
<evidence type="ECO:0000313" key="5">
    <source>
        <dbReference type="EMBL" id="OBY11864.1"/>
    </source>
</evidence>
<dbReference type="InterPro" id="IPR000055">
    <property type="entry name" value="Restrct_endonuc_typeI_TRD"/>
</dbReference>
<dbReference type="Proteomes" id="UP000092714">
    <property type="component" value="Unassembled WGS sequence"/>
</dbReference>
<dbReference type="PANTHER" id="PTHR30408:SF13">
    <property type="entry name" value="TYPE I RESTRICTION ENZYME HINDI SPECIFICITY SUBUNIT"/>
    <property type="match status" value="1"/>
</dbReference>
<dbReference type="REBASE" id="171343">
    <property type="entry name" value="S.Cpa373ORF2770P"/>
</dbReference>
<name>A0A1B8RT15_9CLOT</name>
<dbReference type="Gene3D" id="3.90.220.20">
    <property type="entry name" value="DNA methylase specificity domains"/>
    <property type="match status" value="2"/>
</dbReference>
<dbReference type="InterPro" id="IPR052021">
    <property type="entry name" value="Type-I_RS_S_subunit"/>
</dbReference>
<reference evidence="5 6" key="1">
    <citation type="submission" date="2016-06" db="EMBL/GenBank/DDBJ databases">
        <authorList>
            <person name="Kjaerup R.B."/>
            <person name="Dalgaard T.S."/>
            <person name="Juul-Madsen H.R."/>
        </authorList>
    </citation>
    <scope>NUCLEOTIDE SEQUENCE [LARGE SCALE GENOMIC DNA]</scope>
    <source>
        <strain evidence="5 6">373-A1</strain>
    </source>
</reference>
<organism evidence="5 6">
    <name type="scientific">Clostridium paraputrificum</name>
    <dbReference type="NCBI Taxonomy" id="29363"/>
    <lineage>
        <taxon>Bacteria</taxon>
        <taxon>Bacillati</taxon>
        <taxon>Bacillota</taxon>
        <taxon>Clostridia</taxon>
        <taxon>Eubacteriales</taxon>
        <taxon>Clostridiaceae</taxon>
        <taxon>Clostridium</taxon>
    </lineage>
</organism>
<dbReference type="AlphaFoldDB" id="A0A1B8RT15"/>
<dbReference type="InterPro" id="IPR044946">
    <property type="entry name" value="Restrct_endonuc_typeI_TRD_sf"/>
</dbReference>
<evidence type="ECO:0000259" key="4">
    <source>
        <dbReference type="Pfam" id="PF01420"/>
    </source>
</evidence>
<dbReference type="CDD" id="cd17294">
    <property type="entry name" value="RMtype1_S_MmaC7ORF19P_TRD1-CR1_like"/>
    <property type="match status" value="1"/>
</dbReference>
<keyword evidence="2" id="KW-0680">Restriction system</keyword>
<feature type="domain" description="Type I restriction modification DNA specificity" evidence="4">
    <location>
        <begin position="223"/>
        <end position="402"/>
    </location>
</feature>
<keyword evidence="6" id="KW-1185">Reference proteome</keyword>
<evidence type="ECO:0000256" key="2">
    <source>
        <dbReference type="ARBA" id="ARBA00022747"/>
    </source>
</evidence>
<comment type="similarity">
    <text evidence="1">Belongs to the type-I restriction system S methylase family.</text>
</comment>
<dbReference type="RefSeq" id="WP_065254282.1">
    <property type="nucleotide sequence ID" value="NZ_MAPZ01000010.1"/>
</dbReference>
<gene>
    <name evidence="5" type="ORF">CP373A1_02765</name>
</gene>
<comment type="caution">
    <text evidence="5">The sequence shown here is derived from an EMBL/GenBank/DDBJ whole genome shotgun (WGS) entry which is preliminary data.</text>
</comment>
<proteinExistence type="inferred from homology"/>
<dbReference type="PANTHER" id="PTHR30408">
    <property type="entry name" value="TYPE-1 RESTRICTION ENZYME ECOKI SPECIFICITY PROTEIN"/>
    <property type="match status" value="1"/>
</dbReference>
<dbReference type="Gene3D" id="1.10.287.1120">
    <property type="entry name" value="Bipartite methylase S protein"/>
    <property type="match status" value="1"/>
</dbReference>
<protein>
    <recommendedName>
        <fullName evidence="4">Type I restriction modification DNA specificity domain-containing protein</fullName>
    </recommendedName>
</protein>
<keyword evidence="3" id="KW-0238">DNA-binding</keyword>
<dbReference type="Pfam" id="PF01420">
    <property type="entry name" value="Methylase_S"/>
    <property type="match status" value="2"/>
</dbReference>
<evidence type="ECO:0000313" key="6">
    <source>
        <dbReference type="Proteomes" id="UP000092714"/>
    </source>
</evidence>
<feature type="domain" description="Type I restriction modification DNA specificity" evidence="4">
    <location>
        <begin position="5"/>
        <end position="184"/>
    </location>
</feature>
<dbReference type="GO" id="GO:0009307">
    <property type="term" value="P:DNA restriction-modification system"/>
    <property type="evidence" value="ECO:0007669"/>
    <property type="project" value="UniProtKB-KW"/>
</dbReference>
<sequence>MSFNEWKCVKVKDIAEIIFSGGTPSTKKEEFWNGKINWLSSGETRNKFIYNTEKKITQEGVDNSSTKLAKKKDIVIASAGQGFTRGQTSMCLIDTYINQSLICIRAKKDVIDPYYLFYNISSRYAELRQISDGHSIRGSLTTKIISDLNISLPTIKEQKSIAKVISDLDEKIETNNKINKTLEEMAQAIFKQWFVDFEFPNEEGKPYKSSGGEMVESELGMIPKRWKISELGDICDISSSKRIFMKEYVDEGVPFFRSKEIIEKSRGNSITTELFISRDKYDEIKIKFGVPLKNDILLTSVGTLGIPYLVEDEEFYFKDGNLTWLKDFKQYFNFYVYYFLTSRIGKKSIDEITIGSTQKALTISSLKKIKIIKPINETMKQYNKVIESIIKQTKVNIKENEKLISIRDTLLPKLMSGEIRVPLSSIKN</sequence>